<dbReference type="PANTHER" id="PTHR42852:SF6">
    <property type="entry name" value="THIOL:DISULFIDE INTERCHANGE PROTEIN DSBE"/>
    <property type="match status" value="1"/>
</dbReference>
<keyword evidence="3" id="KW-0676">Redox-active center</keyword>
<accession>A0A9E2S6Z7</accession>
<evidence type="ECO:0000256" key="2">
    <source>
        <dbReference type="ARBA" id="ARBA00023157"/>
    </source>
</evidence>
<feature type="domain" description="Thioredoxin" evidence="4">
    <location>
        <begin position="141"/>
        <end position="281"/>
    </location>
</feature>
<comment type="caution">
    <text evidence="5">The sequence shown here is derived from an EMBL/GenBank/DDBJ whole genome shotgun (WGS) entry which is preliminary data.</text>
</comment>
<dbReference type="InterPro" id="IPR000866">
    <property type="entry name" value="AhpC/TSA"/>
</dbReference>
<keyword evidence="2" id="KW-1015">Disulfide bond</keyword>
<dbReference type="AlphaFoldDB" id="A0A9E2S6Z7"/>
<protein>
    <submittedName>
        <fullName evidence="5">TlpA family protein disulfide reductase</fullName>
    </submittedName>
</protein>
<dbReference type="PANTHER" id="PTHR42852">
    <property type="entry name" value="THIOL:DISULFIDE INTERCHANGE PROTEIN DSBE"/>
    <property type="match status" value="1"/>
</dbReference>
<dbReference type="InterPro" id="IPR013766">
    <property type="entry name" value="Thioredoxin_domain"/>
</dbReference>
<organism evidence="5 6">
    <name type="scientific">Pinibacter aurantiacus</name>
    <dbReference type="NCBI Taxonomy" id="2851599"/>
    <lineage>
        <taxon>Bacteria</taxon>
        <taxon>Pseudomonadati</taxon>
        <taxon>Bacteroidota</taxon>
        <taxon>Chitinophagia</taxon>
        <taxon>Chitinophagales</taxon>
        <taxon>Chitinophagaceae</taxon>
        <taxon>Pinibacter</taxon>
    </lineage>
</organism>
<dbReference type="Pfam" id="PF00578">
    <property type="entry name" value="AhpC-TSA"/>
    <property type="match status" value="1"/>
</dbReference>
<dbReference type="GO" id="GO:0016491">
    <property type="term" value="F:oxidoreductase activity"/>
    <property type="evidence" value="ECO:0007669"/>
    <property type="project" value="InterPro"/>
</dbReference>
<evidence type="ECO:0000259" key="4">
    <source>
        <dbReference type="PROSITE" id="PS51352"/>
    </source>
</evidence>
<name>A0A9E2S6Z7_9BACT</name>
<evidence type="ECO:0000313" key="5">
    <source>
        <dbReference type="EMBL" id="MBV4355874.1"/>
    </source>
</evidence>
<dbReference type="GO" id="GO:0017004">
    <property type="term" value="P:cytochrome complex assembly"/>
    <property type="evidence" value="ECO:0007669"/>
    <property type="project" value="UniProtKB-KW"/>
</dbReference>
<dbReference type="Proteomes" id="UP000812270">
    <property type="component" value="Unassembled WGS sequence"/>
</dbReference>
<evidence type="ECO:0000313" key="6">
    <source>
        <dbReference type="Proteomes" id="UP000812270"/>
    </source>
</evidence>
<dbReference type="GO" id="GO:0016209">
    <property type="term" value="F:antioxidant activity"/>
    <property type="evidence" value="ECO:0007669"/>
    <property type="project" value="InterPro"/>
</dbReference>
<keyword evidence="1" id="KW-0201">Cytochrome c-type biogenesis</keyword>
<dbReference type="EMBL" id="JAHSPG010000001">
    <property type="protein sequence ID" value="MBV4355874.1"/>
    <property type="molecule type" value="Genomic_DNA"/>
</dbReference>
<evidence type="ECO:0000256" key="3">
    <source>
        <dbReference type="ARBA" id="ARBA00023284"/>
    </source>
</evidence>
<dbReference type="PROSITE" id="PS51352">
    <property type="entry name" value="THIOREDOXIN_2"/>
    <property type="match status" value="1"/>
</dbReference>
<evidence type="ECO:0000256" key="1">
    <source>
        <dbReference type="ARBA" id="ARBA00022748"/>
    </source>
</evidence>
<sequence length="281" mass="31336">MDNAVQFTSADSISNAVLTGSLVNKEDQELQKALKPAQEKMNKLYTEYAAASEETRKTTAFETEMNARNNEIETEKKKVEREFITAHPNSIISLYTLQELAGPIPDNVDDIKGLYSSLSSAVKATALGKKYEAMLAIQEKLAIGKIAPDFTAPDTIGNSVSLSSFRGKYVLLDFWASWCHPCRDENPVLVKAYSKFQPKGFEILGVSLDQQAKKDAWLKAIHDDHLSWMQVSDLKYWKSEIAALYAIRAIPQNFLIDPQGKIIAKNLRGAALETKLAEIFN</sequence>
<dbReference type="CDD" id="cd02966">
    <property type="entry name" value="TlpA_like_family"/>
    <property type="match status" value="1"/>
</dbReference>
<gene>
    <name evidence="5" type="ORF">KTO63_01860</name>
</gene>
<keyword evidence="6" id="KW-1185">Reference proteome</keyword>
<reference evidence="5" key="1">
    <citation type="submission" date="2021-06" db="EMBL/GenBank/DDBJ databases">
        <authorList>
            <person name="Huq M.A."/>
        </authorList>
    </citation>
    <scope>NUCLEOTIDE SEQUENCE</scope>
    <source>
        <strain evidence="5">MAH-26</strain>
    </source>
</reference>
<proteinExistence type="predicted"/>
<dbReference type="InterPro" id="IPR050553">
    <property type="entry name" value="Thioredoxin_ResA/DsbE_sf"/>
</dbReference>